<reference evidence="2" key="1">
    <citation type="submission" date="2023-06" db="EMBL/GenBank/DDBJ databases">
        <title>Egi l300058.</title>
        <authorList>
            <person name="Gao L."/>
            <person name="Fang B.-Z."/>
            <person name="Li W.-J."/>
        </authorList>
    </citation>
    <scope>NUCLEOTIDE SEQUENCE</scope>
    <source>
        <strain evidence="2">EGI L300058</strain>
    </source>
</reference>
<dbReference type="Proteomes" id="UP001172708">
    <property type="component" value="Unassembled WGS sequence"/>
</dbReference>
<evidence type="ECO:0000313" key="3">
    <source>
        <dbReference type="Proteomes" id="UP001172708"/>
    </source>
</evidence>
<protein>
    <submittedName>
        <fullName evidence="2">Uncharacterized protein</fullName>
    </submittedName>
</protein>
<comment type="caution">
    <text evidence="2">The sequence shown here is derived from an EMBL/GenBank/DDBJ whole genome shotgun (WGS) entry which is preliminary data.</text>
</comment>
<dbReference type="RefSeq" id="WP_301141148.1">
    <property type="nucleotide sequence ID" value="NZ_JAUHQA010000001.1"/>
</dbReference>
<accession>A0ABT8GEP9</accession>
<feature type="compositionally biased region" description="Basic and acidic residues" evidence="1">
    <location>
        <begin position="41"/>
        <end position="54"/>
    </location>
</feature>
<feature type="compositionally biased region" description="Basic residues" evidence="1">
    <location>
        <begin position="1"/>
        <end position="12"/>
    </location>
</feature>
<keyword evidence="3" id="KW-1185">Reference proteome</keyword>
<gene>
    <name evidence="2" type="ORF">QQX02_03090</name>
</gene>
<proteinExistence type="predicted"/>
<name>A0ABT8GEP9_9MICO</name>
<evidence type="ECO:0000256" key="1">
    <source>
        <dbReference type="SAM" id="MobiDB-lite"/>
    </source>
</evidence>
<sequence>MNGKKGRMKNRGHGWLAPTIAHDRKAAPWRNKASEAAALAAHDRPRNRAERRAR</sequence>
<dbReference type="EMBL" id="JAUHQA010000001">
    <property type="protein sequence ID" value="MDN4479906.1"/>
    <property type="molecule type" value="Genomic_DNA"/>
</dbReference>
<feature type="region of interest" description="Disordered" evidence="1">
    <location>
        <begin position="1"/>
        <end position="54"/>
    </location>
</feature>
<organism evidence="2 3">
    <name type="scientific">Demequina muriae</name>
    <dbReference type="NCBI Taxonomy" id="3051664"/>
    <lineage>
        <taxon>Bacteria</taxon>
        <taxon>Bacillati</taxon>
        <taxon>Actinomycetota</taxon>
        <taxon>Actinomycetes</taxon>
        <taxon>Micrococcales</taxon>
        <taxon>Demequinaceae</taxon>
        <taxon>Demequina</taxon>
    </lineage>
</organism>
<evidence type="ECO:0000313" key="2">
    <source>
        <dbReference type="EMBL" id="MDN4479906.1"/>
    </source>
</evidence>